<proteinExistence type="predicted"/>
<dbReference type="WBParaSite" id="GPUH_0001592501-mRNA-1">
    <property type="protein sequence ID" value="GPUH_0001592501-mRNA-1"/>
    <property type="gene ID" value="GPUH_0001592501"/>
</dbReference>
<reference evidence="1" key="1">
    <citation type="submission" date="2016-06" db="UniProtKB">
        <authorList>
            <consortium name="WormBaseParasite"/>
        </authorList>
    </citation>
    <scope>IDENTIFICATION</scope>
</reference>
<protein>
    <submittedName>
        <fullName evidence="1">FAST_1 domain-containing protein</fullName>
    </submittedName>
</protein>
<sequence length="437" mass="48859">MLIYPICAVLVLELSHEPIFKTLADAVRHHFATDLFSMSVSPIIRFASLVNSKKIRLPDDLYKQMREWLQLKASEITDPQDVVSVLTCWNKNDSWFNMFVEKAKGSISGMCSAELVGMLASLANNLSRPPHVLRLIGSAIEQNRPNLTLIVLAQSAARLHFMDAGLRRLVADETVANITRFSKWSQINALVYSLAKLRIGELRTWKAAAAWINNNQMNATDAELSYALYWCAMAGKCSLVQEAAEFLSEKLKPFQFDSAKTWLSSIYALAICERLSPELAETVLQASFVADVLQGLSGFRKLMTVTTVAQMQLFLKVILNKASEGPTLSITNLMQLPPAILDDMAMKLRYGRSEEGNVQYFHSLLHKLIPVNSHAFPPALTEDGIFVNAVMKFDTKTNRFVPLCQFESVKASRLAVIYLSWKDSTLMVSVLLQLTSS</sequence>
<dbReference type="AlphaFoldDB" id="A0A183E4L2"/>
<evidence type="ECO:0000313" key="1">
    <source>
        <dbReference type="WBParaSite" id="GPUH_0001592501-mRNA-1"/>
    </source>
</evidence>
<name>A0A183E4L2_9BILA</name>
<organism evidence="1">
    <name type="scientific">Gongylonema pulchrum</name>
    <dbReference type="NCBI Taxonomy" id="637853"/>
    <lineage>
        <taxon>Eukaryota</taxon>
        <taxon>Metazoa</taxon>
        <taxon>Ecdysozoa</taxon>
        <taxon>Nematoda</taxon>
        <taxon>Chromadorea</taxon>
        <taxon>Rhabditida</taxon>
        <taxon>Spirurina</taxon>
        <taxon>Spiruromorpha</taxon>
        <taxon>Spiruroidea</taxon>
        <taxon>Gongylonematidae</taxon>
        <taxon>Gongylonema</taxon>
    </lineage>
</organism>
<accession>A0A183E4L2</accession>